<dbReference type="InterPro" id="IPR006076">
    <property type="entry name" value="FAD-dep_OxRdtase"/>
</dbReference>
<evidence type="ECO:0000313" key="9">
    <source>
        <dbReference type="Proteomes" id="UP000033220"/>
    </source>
</evidence>
<dbReference type="eggNOG" id="COG0579">
    <property type="taxonomic scope" value="Bacteria"/>
</dbReference>
<dbReference type="SUPFAM" id="SSF51905">
    <property type="entry name" value="FAD/NAD(P)-binding domain"/>
    <property type="match status" value="1"/>
</dbReference>
<proteinExistence type="inferred from homology"/>
<accession>H6SQ99</accession>
<organism evidence="8 9">
    <name type="scientific">Pararhodospirillum photometricum DSM 122</name>
    <dbReference type="NCBI Taxonomy" id="1150469"/>
    <lineage>
        <taxon>Bacteria</taxon>
        <taxon>Pseudomonadati</taxon>
        <taxon>Pseudomonadota</taxon>
        <taxon>Alphaproteobacteria</taxon>
        <taxon>Rhodospirillales</taxon>
        <taxon>Rhodospirillaceae</taxon>
        <taxon>Pararhodospirillum</taxon>
    </lineage>
</organism>
<gene>
    <name evidence="8" type="ORF">RSPPHO_02992</name>
</gene>
<dbReference type="PANTHER" id="PTHR43104:SF4">
    <property type="entry name" value="L-2-HYDROXYGLUTARATE DEHYDROGENASE, MITOCHONDRIAL"/>
    <property type="match status" value="1"/>
</dbReference>
<dbReference type="GO" id="GO:0047545">
    <property type="term" value="F:(S)-2-hydroxyglutarate dehydrogenase activity"/>
    <property type="evidence" value="ECO:0007669"/>
    <property type="project" value="TreeGrafter"/>
</dbReference>
<dbReference type="PANTHER" id="PTHR43104">
    <property type="entry name" value="L-2-HYDROXYGLUTARATE DEHYDROGENASE, MITOCHONDRIAL"/>
    <property type="match status" value="1"/>
</dbReference>
<keyword evidence="2" id="KW-0285">Flavoprotein</keyword>
<dbReference type="STRING" id="1150469.RSPPHO_02992"/>
<dbReference type="AlphaFoldDB" id="H6SQ99"/>
<evidence type="ECO:0000256" key="4">
    <source>
        <dbReference type="ARBA" id="ARBA00023002"/>
    </source>
</evidence>
<keyword evidence="4 8" id="KW-0560">Oxidoreductase</keyword>
<dbReference type="EC" id="1.5.3.1" evidence="8"/>
<comment type="similarity">
    <text evidence="5">Belongs to the L2HGDH family.</text>
</comment>
<evidence type="ECO:0000313" key="8">
    <source>
        <dbReference type="EMBL" id="CCG09618.1"/>
    </source>
</evidence>
<dbReference type="Pfam" id="PF01266">
    <property type="entry name" value="DAO"/>
    <property type="match status" value="1"/>
</dbReference>
<comment type="cofactor">
    <cofactor evidence="1">
        <name>FAD</name>
        <dbReference type="ChEBI" id="CHEBI:57692"/>
    </cofactor>
</comment>
<evidence type="ECO:0000259" key="7">
    <source>
        <dbReference type="Pfam" id="PF01266"/>
    </source>
</evidence>
<dbReference type="Proteomes" id="UP000033220">
    <property type="component" value="Chromosome DSM 122"/>
</dbReference>
<evidence type="ECO:0000256" key="1">
    <source>
        <dbReference type="ARBA" id="ARBA00001974"/>
    </source>
</evidence>
<dbReference type="EMBL" id="HE663493">
    <property type="protein sequence ID" value="CCG09618.1"/>
    <property type="molecule type" value="Genomic_DNA"/>
</dbReference>
<name>H6SQ99_PARPM</name>
<dbReference type="Gene3D" id="3.50.50.60">
    <property type="entry name" value="FAD/NAD(P)-binding domain"/>
    <property type="match status" value="1"/>
</dbReference>
<sequence>MTEHVDCVVVGAGVVGLAIARALALTGREVLVLEAAEAFGTQTSSRNSEVIHAGVYYAPGSLKARLCVAGRQALYAYCAAMGIPHVRCEKLIVATPEGGAPEIERLKTVQARAAAAGVSLHWLDAAQAQALEPALRCSAALHSPETGIVDTHTLMLSLLGEAEAHGATLVTHAPVRGGRASAEGVILDVGGADPLSLQARLVINAAGHGAQTLTRALVGASPAAIPPQHYCKGNYFSLSGKPPFSRLIYPTPGEDSLGLHYTRDMGGTWTFWPRCRMDLPPRPRRLRLHGERGAGPALYRGYSTVLARPYPRSPASRLCRGAPQDSGRGGTGPRLCFARPGPNRRGRLPRPLWDRIAGPDLLPCPC</sequence>
<dbReference type="Gene3D" id="3.30.9.10">
    <property type="entry name" value="D-Amino Acid Oxidase, subunit A, domain 2"/>
    <property type="match status" value="2"/>
</dbReference>
<evidence type="ECO:0000256" key="6">
    <source>
        <dbReference type="SAM" id="MobiDB-lite"/>
    </source>
</evidence>
<dbReference type="InterPro" id="IPR036188">
    <property type="entry name" value="FAD/NAD-bd_sf"/>
</dbReference>
<dbReference type="GO" id="GO:0008115">
    <property type="term" value="F:sarcosine oxidase activity"/>
    <property type="evidence" value="ECO:0007669"/>
    <property type="project" value="UniProtKB-EC"/>
</dbReference>
<protein>
    <submittedName>
        <fullName evidence="8">FAD dependent oxidoreductase</fullName>
        <ecNumber evidence="8">1.5.3.1</ecNumber>
    </submittedName>
</protein>
<dbReference type="KEGG" id="rpm:RSPPHO_02992"/>
<keyword evidence="9" id="KW-1185">Reference proteome</keyword>
<reference evidence="8 9" key="1">
    <citation type="submission" date="2012-02" db="EMBL/GenBank/DDBJ databases">
        <title>Shotgun genome sequence of Phaeospirillum photometricum DSM 122.</title>
        <authorList>
            <person name="Duquesne K."/>
            <person name="Sturgis J."/>
        </authorList>
    </citation>
    <scope>NUCLEOTIDE SEQUENCE [LARGE SCALE GENOMIC DNA]</scope>
    <source>
        <strain evidence="9">DSM122</strain>
    </source>
</reference>
<evidence type="ECO:0000256" key="2">
    <source>
        <dbReference type="ARBA" id="ARBA00022630"/>
    </source>
</evidence>
<evidence type="ECO:0000256" key="3">
    <source>
        <dbReference type="ARBA" id="ARBA00022827"/>
    </source>
</evidence>
<feature type="region of interest" description="Disordered" evidence="6">
    <location>
        <begin position="315"/>
        <end position="341"/>
    </location>
</feature>
<feature type="domain" description="FAD dependent oxidoreductase" evidence="7">
    <location>
        <begin position="6"/>
        <end position="269"/>
    </location>
</feature>
<dbReference type="PATRIC" id="fig|1150469.3.peg.3373"/>
<evidence type="ECO:0000256" key="5">
    <source>
        <dbReference type="ARBA" id="ARBA00037941"/>
    </source>
</evidence>
<dbReference type="HOGENOM" id="CLU_024775_1_1_5"/>
<keyword evidence="3" id="KW-0274">FAD</keyword>